<dbReference type="SMART" id="SM00311">
    <property type="entry name" value="PWI"/>
    <property type="match status" value="1"/>
</dbReference>
<dbReference type="GO" id="GO:0006397">
    <property type="term" value="P:mRNA processing"/>
    <property type="evidence" value="ECO:0007669"/>
    <property type="project" value="UniProtKB-KW"/>
</dbReference>
<sequence length="423" mass="48546">MSGLGGLRGVSANQDGRFSDKQKKTLKDLIKSGKVPKELELKVDLKKVNWPVMKEWIAKRITQLLGGLEEEVLISMVYNHLEEPEMDGKKLYVNLVPFLEKNTSLFCKELWLLLHSANQTASHIPQQMLDAEAERQRQLREQQEKIQAELEARRIAAEAERAAQLLAAQQQLQQRREEEGTDGGQPLPPPPPRGERRERRGWEPRDPEPSAPPREREGRHRWEPRDIDAPPQPRRERRGWEPREPEPDRDRGRPSRWDSGRGRDDREREREKDPRDGRDRERASRDRIGGRMRAHAKRSRSRSRSPSAEREKHGKAAAEETRSPVREVAGTGVEDKAPHSAGRKERHKKEKKEHKKEKSKKEHKKEKKEKRKKKKGEGEEPKSDDEERAGGGAEAAGDGSDGEPSDPELAELRAKALQSARSL</sequence>
<dbReference type="PROSITE" id="PS51025">
    <property type="entry name" value="PWI"/>
    <property type="match status" value="1"/>
</dbReference>
<dbReference type="InterPro" id="IPR052225">
    <property type="entry name" value="Ser/Arg_repetitive_matrix"/>
</dbReference>
<dbReference type="PANTHER" id="PTHR23148:SF0">
    <property type="entry name" value="SERINE_ARGININE REPETITIVE MATRIX PROTEIN 1"/>
    <property type="match status" value="1"/>
</dbReference>
<feature type="compositionally biased region" description="Basic residues" evidence="2">
    <location>
        <begin position="344"/>
        <end position="375"/>
    </location>
</feature>
<keyword evidence="5" id="KW-1185">Reference proteome</keyword>
<feature type="compositionally biased region" description="Basic residues" evidence="2">
    <location>
        <begin position="290"/>
        <end position="303"/>
    </location>
</feature>
<dbReference type="Proteomes" id="UP000075714">
    <property type="component" value="Unassembled WGS sequence"/>
</dbReference>
<feature type="compositionally biased region" description="Basic and acidic residues" evidence="2">
    <location>
        <begin position="307"/>
        <end position="325"/>
    </location>
</feature>
<feature type="region of interest" description="Disordered" evidence="2">
    <location>
        <begin position="168"/>
        <end position="423"/>
    </location>
</feature>
<organism evidence="4 5">
    <name type="scientific">Gonium pectorale</name>
    <name type="common">Green alga</name>
    <dbReference type="NCBI Taxonomy" id="33097"/>
    <lineage>
        <taxon>Eukaryota</taxon>
        <taxon>Viridiplantae</taxon>
        <taxon>Chlorophyta</taxon>
        <taxon>core chlorophytes</taxon>
        <taxon>Chlorophyceae</taxon>
        <taxon>CS clade</taxon>
        <taxon>Chlamydomonadales</taxon>
        <taxon>Volvocaceae</taxon>
        <taxon>Gonium</taxon>
    </lineage>
</organism>
<name>A0A150H0P4_GONPE</name>
<reference evidence="5" key="1">
    <citation type="journal article" date="2016" name="Nat. Commun.">
        <title>The Gonium pectorale genome demonstrates co-option of cell cycle regulation during the evolution of multicellularity.</title>
        <authorList>
            <person name="Hanschen E.R."/>
            <person name="Marriage T.N."/>
            <person name="Ferris P.J."/>
            <person name="Hamaji T."/>
            <person name="Toyoda A."/>
            <person name="Fujiyama A."/>
            <person name="Neme R."/>
            <person name="Noguchi H."/>
            <person name="Minakuchi Y."/>
            <person name="Suzuki M."/>
            <person name="Kawai-Toyooka H."/>
            <person name="Smith D.R."/>
            <person name="Sparks H."/>
            <person name="Anderson J."/>
            <person name="Bakaric R."/>
            <person name="Luria V."/>
            <person name="Karger A."/>
            <person name="Kirschner M.W."/>
            <person name="Durand P.M."/>
            <person name="Michod R.E."/>
            <person name="Nozaki H."/>
            <person name="Olson B.J."/>
        </authorList>
    </citation>
    <scope>NUCLEOTIDE SEQUENCE [LARGE SCALE GENOMIC DNA]</scope>
    <source>
        <strain evidence="5">NIES-2863</strain>
    </source>
</reference>
<dbReference type="STRING" id="33097.A0A150H0P4"/>
<dbReference type="AlphaFoldDB" id="A0A150H0P4"/>
<dbReference type="Gene3D" id="1.20.1390.10">
    <property type="entry name" value="PWI domain"/>
    <property type="match status" value="1"/>
</dbReference>
<dbReference type="InterPro" id="IPR002483">
    <property type="entry name" value="PWI_dom"/>
</dbReference>
<dbReference type="Pfam" id="PF01480">
    <property type="entry name" value="PWI"/>
    <property type="match status" value="1"/>
</dbReference>
<evidence type="ECO:0000259" key="3">
    <source>
        <dbReference type="PROSITE" id="PS51025"/>
    </source>
</evidence>
<evidence type="ECO:0000313" key="4">
    <source>
        <dbReference type="EMBL" id="KXZ55645.1"/>
    </source>
</evidence>
<evidence type="ECO:0000256" key="2">
    <source>
        <dbReference type="SAM" id="MobiDB-lite"/>
    </source>
</evidence>
<dbReference type="GO" id="GO:0048024">
    <property type="term" value="P:regulation of mRNA splicing, via spliceosome"/>
    <property type="evidence" value="ECO:0007669"/>
    <property type="project" value="TreeGrafter"/>
</dbReference>
<dbReference type="SUPFAM" id="SSF101233">
    <property type="entry name" value="PWI domain"/>
    <property type="match status" value="1"/>
</dbReference>
<protein>
    <recommendedName>
        <fullName evidence="3">PWI domain-containing protein</fullName>
    </recommendedName>
</protein>
<dbReference type="GO" id="GO:0005681">
    <property type="term" value="C:spliceosomal complex"/>
    <property type="evidence" value="ECO:0007669"/>
    <property type="project" value="TreeGrafter"/>
</dbReference>
<feature type="compositionally biased region" description="Acidic residues" evidence="2">
    <location>
        <begin position="400"/>
        <end position="409"/>
    </location>
</feature>
<feature type="domain" description="PWI" evidence="3">
    <location>
        <begin position="32"/>
        <end position="131"/>
    </location>
</feature>
<keyword evidence="1" id="KW-0507">mRNA processing</keyword>
<dbReference type="GO" id="GO:0003723">
    <property type="term" value="F:RNA binding"/>
    <property type="evidence" value="ECO:0007669"/>
    <property type="project" value="TreeGrafter"/>
</dbReference>
<dbReference type="EMBL" id="LSYV01000003">
    <property type="protein sequence ID" value="KXZ55645.1"/>
    <property type="molecule type" value="Genomic_DNA"/>
</dbReference>
<dbReference type="InterPro" id="IPR036483">
    <property type="entry name" value="PWI_dom_sf"/>
</dbReference>
<proteinExistence type="predicted"/>
<gene>
    <name evidence="4" type="ORF">GPECTOR_2g1195</name>
</gene>
<comment type="caution">
    <text evidence="4">The sequence shown here is derived from an EMBL/GenBank/DDBJ whole genome shotgun (WGS) entry which is preliminary data.</text>
</comment>
<evidence type="ECO:0000256" key="1">
    <source>
        <dbReference type="ARBA" id="ARBA00022664"/>
    </source>
</evidence>
<dbReference type="PANTHER" id="PTHR23148">
    <property type="entry name" value="SERINE/ARGININE REGULATED NUCLEAR MATRIX PROTEIN"/>
    <property type="match status" value="1"/>
</dbReference>
<feature type="compositionally biased region" description="Basic and acidic residues" evidence="2">
    <location>
        <begin position="193"/>
        <end position="228"/>
    </location>
</feature>
<dbReference type="OrthoDB" id="163257at2759"/>
<feature type="compositionally biased region" description="Basic and acidic residues" evidence="2">
    <location>
        <begin position="238"/>
        <end position="289"/>
    </location>
</feature>
<accession>A0A150H0P4</accession>
<evidence type="ECO:0000313" key="5">
    <source>
        <dbReference type="Proteomes" id="UP000075714"/>
    </source>
</evidence>